<dbReference type="RefSeq" id="XP_009013329.1">
    <property type="nucleotide sequence ID" value="XM_009015081.1"/>
</dbReference>
<keyword evidence="3" id="KW-1185">Reference proteome</keyword>
<gene>
    <name evidence="2" type="primary">20202717</name>
    <name evidence="1" type="ORF">HELRODRAFT_169231</name>
</gene>
<proteinExistence type="predicted"/>
<evidence type="ECO:0000313" key="1">
    <source>
        <dbReference type="EMBL" id="ESO08399.1"/>
    </source>
</evidence>
<dbReference type="EnsemblMetazoa" id="HelroT169231">
    <property type="protein sequence ID" value="HelroP169231"/>
    <property type="gene ID" value="HelroG169231"/>
</dbReference>
<dbReference type="EMBL" id="AMQM01003234">
    <property type="status" value="NOT_ANNOTATED_CDS"/>
    <property type="molecule type" value="Genomic_DNA"/>
</dbReference>
<sequence length="134" mass="16387">MGNKPTIQDAFTYQAKFKYRKAKWEESRKLIIHSIREEHNDGEKIHKKNKKITEFIMKTIKRNKRKKQSQVWLQAYDSVKTMIKDVKERIWKEKDYVQRRGEKQTHLYRNLQSDELVTKTFAELKFKQPRNCKV</sequence>
<reference evidence="3" key="1">
    <citation type="submission" date="2012-12" db="EMBL/GenBank/DDBJ databases">
        <authorList>
            <person name="Hellsten U."/>
            <person name="Grimwood J."/>
            <person name="Chapman J.A."/>
            <person name="Shapiro H."/>
            <person name="Aerts A."/>
            <person name="Otillar R.P."/>
            <person name="Terry A.Y."/>
            <person name="Boore J.L."/>
            <person name="Simakov O."/>
            <person name="Marletaz F."/>
            <person name="Cho S.-J."/>
            <person name="Edsinger-Gonzales E."/>
            <person name="Havlak P."/>
            <person name="Kuo D.-H."/>
            <person name="Larsson T."/>
            <person name="Lv J."/>
            <person name="Arendt D."/>
            <person name="Savage R."/>
            <person name="Osoegawa K."/>
            <person name="de Jong P."/>
            <person name="Lindberg D.R."/>
            <person name="Seaver E.C."/>
            <person name="Weisblat D.A."/>
            <person name="Putnam N.H."/>
            <person name="Grigoriev I.V."/>
            <person name="Rokhsar D.S."/>
        </authorList>
    </citation>
    <scope>NUCLEOTIDE SEQUENCE</scope>
</reference>
<protein>
    <submittedName>
        <fullName evidence="1 2">Uncharacterized protein</fullName>
    </submittedName>
</protein>
<evidence type="ECO:0000313" key="3">
    <source>
        <dbReference type="Proteomes" id="UP000015101"/>
    </source>
</evidence>
<organism evidence="2 3">
    <name type="scientific">Helobdella robusta</name>
    <name type="common">Californian leech</name>
    <dbReference type="NCBI Taxonomy" id="6412"/>
    <lineage>
        <taxon>Eukaryota</taxon>
        <taxon>Metazoa</taxon>
        <taxon>Spiralia</taxon>
        <taxon>Lophotrochozoa</taxon>
        <taxon>Annelida</taxon>
        <taxon>Clitellata</taxon>
        <taxon>Hirudinea</taxon>
        <taxon>Rhynchobdellida</taxon>
        <taxon>Glossiphoniidae</taxon>
        <taxon>Helobdella</taxon>
    </lineage>
</organism>
<dbReference type="GeneID" id="20202717"/>
<dbReference type="AlphaFoldDB" id="T1F1L7"/>
<name>T1F1L7_HELRO</name>
<dbReference type="HOGENOM" id="CLU_1898490_0_0_1"/>
<evidence type="ECO:0000313" key="2">
    <source>
        <dbReference type="EnsemblMetazoa" id="HelroP169231"/>
    </source>
</evidence>
<accession>T1F1L7</accession>
<reference evidence="2" key="3">
    <citation type="submission" date="2015-06" db="UniProtKB">
        <authorList>
            <consortium name="EnsemblMetazoa"/>
        </authorList>
    </citation>
    <scope>IDENTIFICATION</scope>
</reference>
<dbReference type="InParanoid" id="T1F1L7"/>
<dbReference type="KEGG" id="hro:HELRODRAFT_169231"/>
<dbReference type="EMBL" id="KB096080">
    <property type="protein sequence ID" value="ESO08399.1"/>
    <property type="molecule type" value="Genomic_DNA"/>
</dbReference>
<reference evidence="1 3" key="2">
    <citation type="journal article" date="2013" name="Nature">
        <title>Insights into bilaterian evolution from three spiralian genomes.</title>
        <authorList>
            <person name="Simakov O."/>
            <person name="Marletaz F."/>
            <person name="Cho S.J."/>
            <person name="Edsinger-Gonzales E."/>
            <person name="Havlak P."/>
            <person name="Hellsten U."/>
            <person name="Kuo D.H."/>
            <person name="Larsson T."/>
            <person name="Lv J."/>
            <person name="Arendt D."/>
            <person name="Savage R."/>
            <person name="Osoegawa K."/>
            <person name="de Jong P."/>
            <person name="Grimwood J."/>
            <person name="Chapman J.A."/>
            <person name="Shapiro H."/>
            <person name="Aerts A."/>
            <person name="Otillar R.P."/>
            <person name="Terry A.Y."/>
            <person name="Boore J.L."/>
            <person name="Grigoriev I.V."/>
            <person name="Lindberg D.R."/>
            <person name="Seaver E.C."/>
            <person name="Weisblat D.A."/>
            <person name="Putnam N.H."/>
            <person name="Rokhsar D.S."/>
        </authorList>
    </citation>
    <scope>NUCLEOTIDE SEQUENCE</scope>
</reference>
<dbReference type="Proteomes" id="UP000015101">
    <property type="component" value="Unassembled WGS sequence"/>
</dbReference>
<dbReference type="CTD" id="20202717"/>